<keyword evidence="4" id="KW-1185">Reference proteome</keyword>
<protein>
    <submittedName>
        <fullName evidence="3">Anti-sigma regulatory factor (Ser/Thr protein kinase)</fullName>
    </submittedName>
</protein>
<evidence type="ECO:0000259" key="2">
    <source>
        <dbReference type="Pfam" id="PF13581"/>
    </source>
</evidence>
<dbReference type="AlphaFoldDB" id="A0A1I3IVV1"/>
<dbReference type="PANTHER" id="PTHR35526">
    <property type="entry name" value="ANTI-SIGMA-F FACTOR RSBW-RELATED"/>
    <property type="match status" value="1"/>
</dbReference>
<sequence length="133" mass="14152">MNAQRQSGDDVMAKLVTRWNALRIMGRRDFHGVTQSAGTARKWVVELLGAHVPGAVLETVELLVSEVVTNAVVRSDSGRPDGLVTVCVGLGDDLIHVEVIDDGSATSVPMMRSADDDSLNGRGLGWVNLLSTA</sequence>
<dbReference type="InterPro" id="IPR050267">
    <property type="entry name" value="Anti-sigma-factor_SerPK"/>
</dbReference>
<dbReference type="InterPro" id="IPR003594">
    <property type="entry name" value="HATPase_dom"/>
</dbReference>
<keyword evidence="3" id="KW-0418">Kinase</keyword>
<keyword evidence="3" id="KW-0808">Transferase</keyword>
<dbReference type="GO" id="GO:0004674">
    <property type="term" value="F:protein serine/threonine kinase activity"/>
    <property type="evidence" value="ECO:0007669"/>
    <property type="project" value="UniProtKB-KW"/>
</dbReference>
<feature type="domain" description="Histidine kinase/HSP90-like ATPase" evidence="2">
    <location>
        <begin position="37"/>
        <end position="127"/>
    </location>
</feature>
<dbReference type="Proteomes" id="UP000199111">
    <property type="component" value="Unassembled WGS sequence"/>
</dbReference>
<dbReference type="Pfam" id="PF13581">
    <property type="entry name" value="HATPase_c_2"/>
    <property type="match status" value="1"/>
</dbReference>
<gene>
    <name evidence="3" type="ORF">SAMN05216275_103433</name>
</gene>
<evidence type="ECO:0000313" key="4">
    <source>
        <dbReference type="Proteomes" id="UP000199111"/>
    </source>
</evidence>
<keyword evidence="1" id="KW-0723">Serine/threonine-protein kinase</keyword>
<organism evidence="3 4">
    <name type="scientific">Streptosporangium canum</name>
    <dbReference type="NCBI Taxonomy" id="324952"/>
    <lineage>
        <taxon>Bacteria</taxon>
        <taxon>Bacillati</taxon>
        <taxon>Actinomycetota</taxon>
        <taxon>Actinomycetes</taxon>
        <taxon>Streptosporangiales</taxon>
        <taxon>Streptosporangiaceae</taxon>
        <taxon>Streptosporangium</taxon>
    </lineage>
</organism>
<name>A0A1I3IVV1_9ACTN</name>
<dbReference type="EMBL" id="FOQY01000003">
    <property type="protein sequence ID" value="SFI52030.1"/>
    <property type="molecule type" value="Genomic_DNA"/>
</dbReference>
<evidence type="ECO:0000256" key="1">
    <source>
        <dbReference type="ARBA" id="ARBA00022527"/>
    </source>
</evidence>
<dbReference type="CDD" id="cd16936">
    <property type="entry name" value="HATPase_RsbW-like"/>
    <property type="match status" value="1"/>
</dbReference>
<evidence type="ECO:0000313" key="3">
    <source>
        <dbReference type="EMBL" id="SFI52030.1"/>
    </source>
</evidence>
<accession>A0A1I3IVV1</accession>
<dbReference type="SUPFAM" id="SSF55874">
    <property type="entry name" value="ATPase domain of HSP90 chaperone/DNA topoisomerase II/histidine kinase"/>
    <property type="match status" value="1"/>
</dbReference>
<proteinExistence type="predicted"/>
<dbReference type="PANTHER" id="PTHR35526:SF3">
    <property type="entry name" value="ANTI-SIGMA-F FACTOR RSBW"/>
    <property type="match status" value="1"/>
</dbReference>
<dbReference type="Gene3D" id="3.30.565.10">
    <property type="entry name" value="Histidine kinase-like ATPase, C-terminal domain"/>
    <property type="match status" value="1"/>
</dbReference>
<dbReference type="InterPro" id="IPR036890">
    <property type="entry name" value="HATPase_C_sf"/>
</dbReference>
<reference evidence="4" key="1">
    <citation type="submission" date="2016-10" db="EMBL/GenBank/DDBJ databases">
        <authorList>
            <person name="Varghese N."/>
            <person name="Submissions S."/>
        </authorList>
    </citation>
    <scope>NUCLEOTIDE SEQUENCE [LARGE SCALE GENOMIC DNA]</scope>
    <source>
        <strain evidence="4">CGMCC 4.2126</strain>
    </source>
</reference>